<proteinExistence type="predicted"/>
<protein>
    <submittedName>
        <fullName evidence="2">Uncharacterized protein</fullName>
    </submittedName>
</protein>
<feature type="transmembrane region" description="Helical" evidence="1">
    <location>
        <begin position="84"/>
        <end position="104"/>
    </location>
</feature>
<evidence type="ECO:0000256" key="1">
    <source>
        <dbReference type="SAM" id="Phobius"/>
    </source>
</evidence>
<feature type="transmembrane region" description="Helical" evidence="1">
    <location>
        <begin position="12"/>
        <end position="29"/>
    </location>
</feature>
<feature type="transmembrane region" description="Helical" evidence="1">
    <location>
        <begin position="110"/>
        <end position="129"/>
    </location>
</feature>
<organism evidence="2">
    <name type="scientific">Cacopsylla melanoneura</name>
    <dbReference type="NCBI Taxonomy" id="428564"/>
    <lineage>
        <taxon>Eukaryota</taxon>
        <taxon>Metazoa</taxon>
        <taxon>Ecdysozoa</taxon>
        <taxon>Arthropoda</taxon>
        <taxon>Hexapoda</taxon>
        <taxon>Insecta</taxon>
        <taxon>Pterygota</taxon>
        <taxon>Neoptera</taxon>
        <taxon>Paraneoptera</taxon>
        <taxon>Hemiptera</taxon>
        <taxon>Sternorrhyncha</taxon>
        <taxon>Psylloidea</taxon>
        <taxon>Psyllidae</taxon>
        <taxon>Psyllinae</taxon>
        <taxon>Cacopsylla</taxon>
    </lineage>
</organism>
<keyword evidence="1" id="KW-1133">Transmembrane helix</keyword>
<keyword evidence="1" id="KW-0472">Membrane</keyword>
<evidence type="ECO:0000313" key="2">
    <source>
        <dbReference type="EMBL" id="CAG6746196.1"/>
    </source>
</evidence>
<dbReference type="EMBL" id="HBUF01221745">
    <property type="protein sequence ID" value="CAG6669709.1"/>
    <property type="molecule type" value="Transcribed_RNA"/>
</dbReference>
<keyword evidence="1" id="KW-0812">Transmembrane</keyword>
<accession>A0A8D8ZHL9</accession>
<sequence length="133" mass="16036">MSGDTNLSFDIYFSFLFLYKVFNFNRIFYPFGYFRFVRYISHWGQFFEVDHFGHFGFKVLNGLHSMTSFPHQSCFLHSSNVAHLNYLLSWVFINIISLSIFLFFFKVPLFLFPSMARFFFLISFFNLFLNPLI</sequence>
<name>A0A8D8ZHL9_9HEMI</name>
<dbReference type="EMBL" id="HBUF01508463">
    <property type="protein sequence ID" value="CAG6746196.1"/>
    <property type="molecule type" value="Transcribed_RNA"/>
</dbReference>
<dbReference type="AlphaFoldDB" id="A0A8D8ZHL9"/>
<reference evidence="2" key="1">
    <citation type="submission" date="2021-05" db="EMBL/GenBank/DDBJ databases">
        <authorList>
            <person name="Alioto T."/>
            <person name="Alioto T."/>
            <person name="Gomez Garrido J."/>
        </authorList>
    </citation>
    <scope>NUCLEOTIDE SEQUENCE</scope>
</reference>